<evidence type="ECO:0000256" key="1">
    <source>
        <dbReference type="ARBA" id="ARBA00022723"/>
    </source>
</evidence>
<reference evidence="4" key="1">
    <citation type="submission" date="2015-12" db="EMBL/GenBank/DDBJ databases">
        <title>De novo transcriptome assembly of four potential Pierce s Disease insect vectors from Arizona vineyards.</title>
        <authorList>
            <person name="Tassone E.E."/>
        </authorList>
    </citation>
    <scope>NUCLEOTIDE SEQUENCE</scope>
</reference>
<accession>A0A1B6EF27</accession>
<protein>
    <submittedName>
        <fullName evidence="4">Uncharacterized protein</fullName>
    </submittedName>
</protein>
<dbReference type="AlphaFoldDB" id="A0A1B6EF27"/>
<keyword evidence="2" id="KW-0862">Zinc</keyword>
<keyword evidence="1" id="KW-0479">Metal-binding</keyword>
<dbReference type="SMART" id="SM00238">
    <property type="entry name" value="BIR"/>
    <property type="match status" value="1"/>
</dbReference>
<dbReference type="Gene3D" id="1.10.1170.10">
    <property type="entry name" value="Inhibitor Of Apoptosis Protein (2mihbC-IAP-1), Chain A"/>
    <property type="match status" value="1"/>
</dbReference>
<dbReference type="CDD" id="cd00022">
    <property type="entry name" value="BIR"/>
    <property type="match status" value="1"/>
</dbReference>
<dbReference type="GO" id="GO:0046872">
    <property type="term" value="F:metal ion binding"/>
    <property type="evidence" value="ECO:0007669"/>
    <property type="project" value="UniProtKB-KW"/>
</dbReference>
<dbReference type="PANTHER" id="PTHR46771">
    <property type="entry name" value="DETERIN"/>
    <property type="match status" value="1"/>
</dbReference>
<evidence type="ECO:0000313" key="4">
    <source>
        <dbReference type="EMBL" id="JAS36546.1"/>
    </source>
</evidence>
<evidence type="ECO:0000256" key="2">
    <source>
        <dbReference type="ARBA" id="ARBA00022833"/>
    </source>
</evidence>
<name>A0A1B6EF27_9HEMI</name>
<dbReference type="InterPro" id="IPR051190">
    <property type="entry name" value="Baculoviral_IAP"/>
</dbReference>
<dbReference type="InterPro" id="IPR001370">
    <property type="entry name" value="BIR_rpt"/>
</dbReference>
<sequence length="138" mass="16455">MLQNDDLLSNMDLFYSKERLKTFKNWPFKKSAICSPIKMAEAGFYCYGDENSARCYFCLKTLEGWEKNDDPMEEHRSHRPDCAFVILNKKEKDITVRDMINLMEARFINILILKHDEDMGEIDNIWKEFQLAKFPEKK</sequence>
<evidence type="ECO:0000313" key="3">
    <source>
        <dbReference type="EMBL" id="JAS28325.1"/>
    </source>
</evidence>
<dbReference type="EMBL" id="GEDC01000752">
    <property type="protein sequence ID" value="JAS36546.1"/>
    <property type="molecule type" value="Transcribed_RNA"/>
</dbReference>
<dbReference type="Pfam" id="PF00653">
    <property type="entry name" value="BIR"/>
    <property type="match status" value="1"/>
</dbReference>
<gene>
    <name evidence="3" type="ORF">g.10325</name>
    <name evidence="4" type="ORF">g.10326</name>
</gene>
<dbReference type="EMBL" id="GEDC01008973">
    <property type="protein sequence ID" value="JAS28325.1"/>
    <property type="molecule type" value="Transcribed_RNA"/>
</dbReference>
<dbReference type="PANTHER" id="PTHR46771:SF5">
    <property type="entry name" value="DETERIN"/>
    <property type="match status" value="1"/>
</dbReference>
<organism evidence="4">
    <name type="scientific">Clastoptera arizonana</name>
    <name type="common">Arizona spittle bug</name>
    <dbReference type="NCBI Taxonomy" id="38151"/>
    <lineage>
        <taxon>Eukaryota</taxon>
        <taxon>Metazoa</taxon>
        <taxon>Ecdysozoa</taxon>
        <taxon>Arthropoda</taxon>
        <taxon>Hexapoda</taxon>
        <taxon>Insecta</taxon>
        <taxon>Pterygota</taxon>
        <taxon>Neoptera</taxon>
        <taxon>Paraneoptera</taxon>
        <taxon>Hemiptera</taxon>
        <taxon>Auchenorrhyncha</taxon>
        <taxon>Cercopoidea</taxon>
        <taxon>Clastopteridae</taxon>
        <taxon>Clastoptera</taxon>
    </lineage>
</organism>
<proteinExistence type="predicted"/>
<dbReference type="PROSITE" id="PS50143">
    <property type="entry name" value="BIR_REPEAT_2"/>
    <property type="match status" value="1"/>
</dbReference>
<dbReference type="SUPFAM" id="SSF57924">
    <property type="entry name" value="Inhibitor of apoptosis (IAP) repeat"/>
    <property type="match status" value="1"/>
</dbReference>